<dbReference type="Proteomes" id="UP000284189">
    <property type="component" value="Unassembled WGS sequence"/>
</dbReference>
<comment type="caution">
    <text evidence="1">The sequence shown here is derived from an EMBL/GenBank/DDBJ whole genome shotgun (WGS) entry which is preliminary data.</text>
</comment>
<evidence type="ECO:0000313" key="3">
    <source>
        <dbReference type="Proteomes" id="UP000284189"/>
    </source>
</evidence>
<reference evidence="1 3" key="1">
    <citation type="submission" date="2018-08" db="EMBL/GenBank/DDBJ databases">
        <title>Proposal of Muricauda 72 sp.nov. and Muricauda NH166 sp.nov., isolated from seawater.</title>
        <authorList>
            <person name="Cheng H."/>
            <person name="Wu Y.-H."/>
            <person name="Guo L.-L."/>
            <person name="Xu X.-W."/>
        </authorList>
    </citation>
    <scope>NUCLEOTIDE SEQUENCE [LARGE SCALE GENOMIC DNA]</scope>
    <source>
        <strain evidence="1 3">NH166</strain>
    </source>
</reference>
<evidence type="ECO:0000313" key="2">
    <source>
        <dbReference type="EMBL" id="TXK00470.1"/>
    </source>
</evidence>
<keyword evidence="4" id="KW-1185">Reference proteome</keyword>
<evidence type="ECO:0000313" key="4">
    <source>
        <dbReference type="Proteomes" id="UP000321528"/>
    </source>
</evidence>
<name>A0A418N4E8_9FLAO</name>
<reference evidence="2 4" key="2">
    <citation type="submission" date="2019-07" db="EMBL/GenBank/DDBJ databases">
        <title>Draft genome of two Muricauda strains isolated from deep sea.</title>
        <authorList>
            <person name="Sun C."/>
        </authorList>
    </citation>
    <scope>NUCLEOTIDE SEQUENCE [LARGE SCALE GENOMIC DNA]</scope>
    <source>
        <strain evidence="2 4">NH166</strain>
    </source>
</reference>
<dbReference type="Proteomes" id="UP000321528">
    <property type="component" value="Unassembled WGS sequence"/>
</dbReference>
<dbReference type="EMBL" id="VNWL01000029">
    <property type="protein sequence ID" value="TXK00470.1"/>
    <property type="molecule type" value="Genomic_DNA"/>
</dbReference>
<dbReference type="RefSeq" id="WP_119641608.1">
    <property type="nucleotide sequence ID" value="NZ_QXFJ01000030.1"/>
</dbReference>
<dbReference type="AlphaFoldDB" id="A0A418N4E8"/>
<organism evidence="1 3">
    <name type="scientific">Flagellimonas aequoris</name>
    <dbReference type="NCBI Taxonomy" id="2306997"/>
    <lineage>
        <taxon>Bacteria</taxon>
        <taxon>Pseudomonadati</taxon>
        <taxon>Bacteroidota</taxon>
        <taxon>Flavobacteriia</taxon>
        <taxon>Flavobacteriales</taxon>
        <taxon>Flavobacteriaceae</taxon>
        <taxon>Flagellimonas</taxon>
    </lineage>
</organism>
<proteinExistence type="predicted"/>
<protein>
    <submittedName>
        <fullName evidence="1">Uncharacterized protein</fullName>
    </submittedName>
</protein>
<dbReference type="EMBL" id="QXFJ01000030">
    <property type="protein sequence ID" value="RIV68770.1"/>
    <property type="molecule type" value="Genomic_DNA"/>
</dbReference>
<sequence length="118" mass="14025">MNKFIIIPPRHIGLNDWSDFSPDYFNHTLILKEDKRCPIRHQWIDWSKGYDEEKDKAGGLSGHYLKPRRCSFVEFDKFQEARELADVFDAEYNEYKKGNIKWAALSFNSNGKQWVSCF</sequence>
<accession>A0A418N4E8</accession>
<evidence type="ECO:0000313" key="1">
    <source>
        <dbReference type="EMBL" id="RIV68770.1"/>
    </source>
</evidence>
<dbReference type="OrthoDB" id="9875963at2"/>
<gene>
    <name evidence="1" type="ORF">D2U88_16435</name>
    <name evidence="2" type="ORF">FQ019_16245</name>
</gene>